<sequence>MGANKGFTLVELLIALALGLALSTAIMQVTLASVQSRQLLDAAARIQENGRFALGYLSKDLRTAGFMGCPNLARVPLNVIAKEPPDDLNFTPGGVLKGYDNVASGNAYSAVTGSDVVVIQRADPRMAGLTGNLDPNNANIQIDNNDAGLGPGDFVLITDCTHADLFEATTVSNNQNAGNQRFTVTHANNANDNNKLSKTYGEDAFLLGFQSVEYFVRNTGRTTAGGRPIHSLYVRERQFDSATPRVAQELVEGVQDMQLTYGEDGNGDRAVDSYKTASAISDWSKVLSVRIELLLHSLEDNVVSGGQLLTYNGAAVAQDGRLRKVYTTTVAVRNRLP</sequence>
<dbReference type="PROSITE" id="PS00409">
    <property type="entry name" value="PROKAR_NTER_METHYL"/>
    <property type="match status" value="1"/>
</dbReference>
<dbReference type="InterPro" id="IPR032092">
    <property type="entry name" value="PilW"/>
</dbReference>
<dbReference type="Pfam" id="PF16074">
    <property type="entry name" value="PilW"/>
    <property type="match status" value="1"/>
</dbReference>
<accession>A0A7W4W7A1</accession>
<comment type="caution">
    <text evidence="1">The sequence shown here is derived from an EMBL/GenBank/DDBJ whole genome shotgun (WGS) entry which is preliminary data.</text>
</comment>
<dbReference type="AlphaFoldDB" id="A0A7W4W7A1"/>
<dbReference type="Proteomes" id="UP000537130">
    <property type="component" value="Unassembled WGS sequence"/>
</dbReference>
<gene>
    <name evidence="1" type="ORF">FHR99_002989</name>
</gene>
<dbReference type="NCBIfam" id="TIGR02532">
    <property type="entry name" value="IV_pilin_GFxxxE"/>
    <property type="match status" value="1"/>
</dbReference>
<reference evidence="1 2" key="1">
    <citation type="submission" date="2020-08" db="EMBL/GenBank/DDBJ databases">
        <title>Genomic Encyclopedia of Type Strains, Phase III (KMG-III): the genomes of soil and plant-associated and newly described type strains.</title>
        <authorList>
            <person name="Whitman W."/>
        </authorList>
    </citation>
    <scope>NUCLEOTIDE SEQUENCE [LARGE SCALE GENOMIC DNA]</scope>
    <source>
        <strain evidence="1 2">CECT 8654</strain>
    </source>
</reference>
<dbReference type="EMBL" id="JACHWY010000003">
    <property type="protein sequence ID" value="MBB3048715.1"/>
    <property type="molecule type" value="Genomic_DNA"/>
</dbReference>
<protein>
    <submittedName>
        <fullName evidence="1">Type IV pilus assembly protein PilW</fullName>
    </submittedName>
</protein>
<organism evidence="1 2">
    <name type="scientific">Litorivivens lipolytica</name>
    <dbReference type="NCBI Taxonomy" id="1524264"/>
    <lineage>
        <taxon>Bacteria</taxon>
        <taxon>Pseudomonadati</taxon>
        <taxon>Pseudomonadota</taxon>
        <taxon>Gammaproteobacteria</taxon>
        <taxon>Litorivivens</taxon>
    </lineage>
</organism>
<evidence type="ECO:0000313" key="1">
    <source>
        <dbReference type="EMBL" id="MBB3048715.1"/>
    </source>
</evidence>
<dbReference type="InterPro" id="IPR012902">
    <property type="entry name" value="N_methyl_site"/>
</dbReference>
<dbReference type="RefSeq" id="WP_183411483.1">
    <property type="nucleotide sequence ID" value="NZ_JACHWY010000003.1"/>
</dbReference>
<keyword evidence="2" id="KW-1185">Reference proteome</keyword>
<name>A0A7W4W7A1_9GAMM</name>
<dbReference type="GO" id="GO:0043683">
    <property type="term" value="P:type IV pilus assembly"/>
    <property type="evidence" value="ECO:0007669"/>
    <property type="project" value="InterPro"/>
</dbReference>
<proteinExistence type="predicted"/>
<evidence type="ECO:0000313" key="2">
    <source>
        <dbReference type="Proteomes" id="UP000537130"/>
    </source>
</evidence>
<dbReference type="Pfam" id="PF07963">
    <property type="entry name" value="N_methyl"/>
    <property type="match status" value="1"/>
</dbReference>